<keyword evidence="6" id="KW-0573">Peptidoglycan synthesis</keyword>
<evidence type="ECO:0000256" key="6">
    <source>
        <dbReference type="ARBA" id="ARBA00022984"/>
    </source>
</evidence>
<dbReference type="InterPro" id="IPR021369">
    <property type="entry name" value="DUF2985"/>
</dbReference>
<dbReference type="Pfam" id="PF11204">
    <property type="entry name" value="DUF2985"/>
    <property type="match status" value="1"/>
</dbReference>
<feature type="compositionally biased region" description="Acidic residues" evidence="9">
    <location>
        <begin position="44"/>
        <end position="55"/>
    </location>
</feature>
<dbReference type="InterPro" id="IPR006461">
    <property type="entry name" value="PLAC_motif_containing"/>
</dbReference>
<dbReference type="Gene3D" id="3.40.50.20">
    <property type="match status" value="2"/>
</dbReference>
<evidence type="ECO:0000259" key="11">
    <source>
        <dbReference type="PROSITE" id="PS50975"/>
    </source>
</evidence>
<evidence type="ECO:0000256" key="5">
    <source>
        <dbReference type="ARBA" id="ARBA00022960"/>
    </source>
</evidence>
<organism evidence="12">
    <name type="scientific">Ananas comosus var. bracteatus</name>
    <name type="common">red pineapple</name>
    <dbReference type="NCBI Taxonomy" id="296719"/>
    <lineage>
        <taxon>Eukaryota</taxon>
        <taxon>Viridiplantae</taxon>
        <taxon>Streptophyta</taxon>
        <taxon>Embryophyta</taxon>
        <taxon>Tracheophyta</taxon>
        <taxon>Spermatophyta</taxon>
        <taxon>Magnoliopsida</taxon>
        <taxon>Liliopsida</taxon>
        <taxon>Poales</taxon>
        <taxon>Bromeliaceae</taxon>
        <taxon>Bromelioideae</taxon>
        <taxon>Ananas</taxon>
    </lineage>
</organism>
<reference evidence="12" key="1">
    <citation type="submission" date="2020-07" db="EMBL/GenBank/DDBJ databases">
        <authorList>
            <person name="Lin J."/>
        </authorList>
    </citation>
    <scope>NUCLEOTIDE SEQUENCE</scope>
</reference>
<feature type="domain" description="ATP-grasp" evidence="11">
    <location>
        <begin position="627"/>
        <end position="892"/>
    </location>
</feature>
<keyword evidence="10" id="KW-0812">Transmembrane</keyword>
<sequence length="1420" mass="157976">MASLSRSYVPGRAINVPDRREPRRIARSRDLALNPAPGCRVEEEGGEGGGEEGEEEGRPLRVGLVCGGPSAERGISLNSARSVLDHIEGEDLLVSCYYIDNDLNAYAISPAQLYSNTPADFDFKLESLAQGFHSLSDFAQHLASSVDIVFPVIHGRFGEDGGIQELLEKANVPFVGTSSEECRRAFDKYNASVELNKLGFVTVPSVLVKENHIDKAKLDQWFESIDLNRENGKVVVKPTKAGSSIGVAVARGVDDAIRKAISIISEGIDTEVLIEVFLEGGSEFTAIVIDVGTATDCQPVVLLPTEVELQFCTDNNVQEDTIFNYRRKYLPTQQVAYHTPPRFPTDVIQCIREGASLLFQRLHLHDFARIDGWFLPAPDSMLSSVENNNRIGVTKWGTIIFTDINLISGMEQTSFLFQQASKVGFSHSQILRTGTRKVFVVFGGETSERQVSLMSGTNVWLNLQGFDDLDVTPCLLAPSNGYSPAQRQDVDEHGSSRTVWTLPYSLVLRHTTEEVYAACIEAIEPDRAALTSHLRDQVMIELEEALSWHNWFTGFDSMDKPPVKYSLEQWIKHAKEVDAIVFIAVHGGIGEDGTLQSLLETAGIPYTGPGPIASKICMDKVATALALTHLKSSGVLTIPKDVRSTEELMKSSLAGIWNDLTTKLQSKTLCVKPARDGCSTGVARLRFVKDLEVYVDALRNFLPRIPANSFSKAHGVIEMPIPPPKSLIFEPFIETDEIIVSHKSADESVRRLIWEGQNEWVEVTVGVVGTRGNMHSLSPSITVKESGDILSLEEKFQGGTGINLTPPPTTIISTEALQTCKERIEAIANTLGLEGFSRIDAFVNVRSGEVLVIEVNTVPGMTPSTVLIHQALAEQPPIYPRQFFRKLLNLALERCAQLFVELLTRNASDDDDDDDGDDGGAENGEKHKDEIEEEGGSRTRMRLSDYIPVYIPAVEQGLMTQSQHREERFLDFLRARPSGDWFRTASGSPFAFLRRGGRRFRVPFVRKISWRGLLNSFKKWIRDPANIATFIWLVLVFICLFLLLLLMAGILNGAIPSSTRRKKWTEVVNQILNALFTIISLYYYPRLLYHLVLILRWRPADRPELRRFFCCALFWAYNRHNRPSWALNLGYGIGSACPIIAGIYTARSPLGRKYDEPAEEESAGRGQAAGESDQTEFRIYNRRVVVTSPEWIGGLFDCWDDVTVFCLSSLCTFCVFGWNMERLGFGNMYVHICTFALLCIAPFLIFGISALNIHNDTIQEAVEILGIVVGVFGLLYGGYWRIQMRKRFKLPPNPYCCGRPSVTDCVQWLFCWPCSLAQEVRTGNFYDVEEDKFCRKMTNEEGRPVLVPLPREGGANIVDGSRSFSCPPKLGPSFGENLNGGGAAAAAADELHIAFERSSTYGGMHTMRPPLPPLIQFEDK</sequence>
<feature type="compositionally biased region" description="Acidic residues" evidence="9">
    <location>
        <begin position="909"/>
        <end position="920"/>
    </location>
</feature>
<dbReference type="FunFam" id="3.40.50.20:FF:000027">
    <property type="entry name" value="D-alanine-D-alanine ligase family"/>
    <property type="match status" value="1"/>
</dbReference>
<dbReference type="Gene3D" id="3.30.470.20">
    <property type="entry name" value="ATP-grasp fold, B domain"/>
    <property type="match status" value="2"/>
</dbReference>
<proteinExistence type="inferred from homology"/>
<dbReference type="Pfam" id="PF07478">
    <property type="entry name" value="Dala_Dala_lig_C"/>
    <property type="match status" value="2"/>
</dbReference>
<accession>A0A6V7QFE3</accession>
<dbReference type="PROSITE" id="PS00843">
    <property type="entry name" value="DALA_DALA_LIGASE_1"/>
    <property type="match status" value="1"/>
</dbReference>
<dbReference type="InterPro" id="IPR011127">
    <property type="entry name" value="Dala_Dala_lig_N"/>
</dbReference>
<dbReference type="NCBIfam" id="TIGR01571">
    <property type="entry name" value="A_thal_Cys_rich"/>
    <property type="match status" value="1"/>
</dbReference>
<evidence type="ECO:0000256" key="3">
    <source>
        <dbReference type="ARBA" id="ARBA00022741"/>
    </source>
</evidence>
<dbReference type="PANTHER" id="PTHR23132:SF0">
    <property type="entry name" value="D-ALANINE-D-ALANINE LIGASE FAMILY"/>
    <property type="match status" value="1"/>
</dbReference>
<evidence type="ECO:0000256" key="2">
    <source>
        <dbReference type="ARBA" id="ARBA00022598"/>
    </source>
</evidence>
<dbReference type="InterPro" id="IPR011095">
    <property type="entry name" value="Dala_Dala_lig_C"/>
</dbReference>
<evidence type="ECO:0000256" key="8">
    <source>
        <dbReference type="PROSITE-ProRule" id="PRU00409"/>
    </source>
</evidence>
<dbReference type="PROSITE" id="PS00844">
    <property type="entry name" value="DALA_DALA_LIGASE_2"/>
    <property type="match status" value="1"/>
</dbReference>
<keyword evidence="3 8" id="KW-0547">Nucleotide-binding</keyword>
<feature type="domain" description="ATP-grasp" evidence="11">
    <location>
        <begin position="192"/>
        <end position="421"/>
    </location>
</feature>
<evidence type="ECO:0000256" key="4">
    <source>
        <dbReference type="ARBA" id="ARBA00022840"/>
    </source>
</evidence>
<feature type="transmembrane region" description="Helical" evidence="10">
    <location>
        <begin position="1228"/>
        <end position="1249"/>
    </location>
</feature>
<comment type="similarity">
    <text evidence="1">Belongs to the D-alanine--D-alanine ligase family.</text>
</comment>
<keyword evidence="4 8" id="KW-0067">ATP-binding</keyword>
<feature type="transmembrane region" description="Helical" evidence="10">
    <location>
        <begin position="1261"/>
        <end position="1280"/>
    </location>
</feature>
<dbReference type="FunFam" id="3.40.50.20:FF:000028">
    <property type="entry name" value="D-alanine-D-alanine ligase family"/>
    <property type="match status" value="1"/>
</dbReference>
<dbReference type="InterPro" id="IPR016185">
    <property type="entry name" value="PreATP-grasp_dom_sf"/>
</dbReference>
<keyword evidence="7" id="KW-0961">Cell wall biogenesis/degradation</keyword>
<dbReference type="SUPFAM" id="SSF56059">
    <property type="entry name" value="Glutathione synthetase ATP-binding domain-like"/>
    <property type="match status" value="2"/>
</dbReference>
<keyword evidence="10" id="KW-0472">Membrane</keyword>
<feature type="region of interest" description="Disordered" evidence="9">
    <location>
        <begin position="907"/>
        <end position="936"/>
    </location>
</feature>
<dbReference type="Pfam" id="PF01820">
    <property type="entry name" value="Dala_Dala_lig_N"/>
    <property type="match status" value="2"/>
</dbReference>
<dbReference type="PROSITE" id="PS50975">
    <property type="entry name" value="ATP_GRASP"/>
    <property type="match status" value="2"/>
</dbReference>
<feature type="compositionally biased region" description="Basic and acidic residues" evidence="9">
    <location>
        <begin position="17"/>
        <end position="30"/>
    </location>
</feature>
<keyword evidence="10" id="KW-1133">Transmembrane helix</keyword>
<feature type="region of interest" description="Disordered" evidence="9">
    <location>
        <begin position="1"/>
        <end position="58"/>
    </location>
</feature>
<evidence type="ECO:0000256" key="9">
    <source>
        <dbReference type="SAM" id="MobiDB-lite"/>
    </source>
</evidence>
<dbReference type="GO" id="GO:0008716">
    <property type="term" value="F:D-alanine-D-alanine ligase activity"/>
    <property type="evidence" value="ECO:0007669"/>
    <property type="project" value="InterPro"/>
</dbReference>
<evidence type="ECO:0000313" key="12">
    <source>
        <dbReference type="EMBL" id="CAD1841874.1"/>
    </source>
</evidence>
<dbReference type="GO" id="GO:0008360">
    <property type="term" value="P:regulation of cell shape"/>
    <property type="evidence" value="ECO:0007669"/>
    <property type="project" value="UniProtKB-KW"/>
</dbReference>
<dbReference type="InterPro" id="IPR013815">
    <property type="entry name" value="ATP_grasp_subdomain_1"/>
</dbReference>
<evidence type="ECO:0000256" key="7">
    <source>
        <dbReference type="ARBA" id="ARBA00023316"/>
    </source>
</evidence>
<protein>
    <recommendedName>
        <fullName evidence="11">ATP-grasp domain-containing protein</fullName>
    </recommendedName>
</protein>
<feature type="transmembrane region" description="Helical" evidence="10">
    <location>
        <begin position="1067"/>
        <end position="1084"/>
    </location>
</feature>
<evidence type="ECO:0000256" key="10">
    <source>
        <dbReference type="SAM" id="Phobius"/>
    </source>
</evidence>
<dbReference type="EMBL" id="LR862135">
    <property type="protein sequence ID" value="CAD1841874.1"/>
    <property type="molecule type" value="Genomic_DNA"/>
</dbReference>
<dbReference type="GO" id="GO:0071555">
    <property type="term" value="P:cell wall organization"/>
    <property type="evidence" value="ECO:0007669"/>
    <property type="project" value="UniProtKB-KW"/>
</dbReference>
<keyword evidence="5" id="KW-0133">Cell shape</keyword>
<evidence type="ECO:0000256" key="1">
    <source>
        <dbReference type="ARBA" id="ARBA00010871"/>
    </source>
</evidence>
<dbReference type="Pfam" id="PF04749">
    <property type="entry name" value="PLAC8"/>
    <property type="match status" value="1"/>
</dbReference>
<dbReference type="FunFam" id="3.30.470.20:FF:000061">
    <property type="entry name" value="D-alanine-D-alanine ligase family"/>
    <property type="match status" value="1"/>
</dbReference>
<dbReference type="GO" id="GO:0046872">
    <property type="term" value="F:metal ion binding"/>
    <property type="evidence" value="ECO:0007669"/>
    <property type="project" value="InterPro"/>
</dbReference>
<dbReference type="FunFam" id="3.30.470.20:FF:000048">
    <property type="entry name" value="D-alanine--D-alanine ligase family"/>
    <property type="match status" value="1"/>
</dbReference>
<name>A0A6V7QFE3_ANACO</name>
<dbReference type="InterPro" id="IPR000291">
    <property type="entry name" value="D-Ala_lig_Van_CS"/>
</dbReference>
<dbReference type="GO" id="GO:0009507">
    <property type="term" value="C:chloroplast"/>
    <property type="evidence" value="ECO:0007669"/>
    <property type="project" value="TreeGrafter"/>
</dbReference>
<dbReference type="Gene3D" id="3.30.1490.20">
    <property type="entry name" value="ATP-grasp fold, A domain"/>
    <property type="match status" value="1"/>
</dbReference>
<dbReference type="SUPFAM" id="SSF52440">
    <property type="entry name" value="PreATP-grasp domain"/>
    <property type="match status" value="2"/>
</dbReference>
<dbReference type="InterPro" id="IPR011761">
    <property type="entry name" value="ATP-grasp"/>
</dbReference>
<keyword evidence="2" id="KW-0436">Ligase</keyword>
<feature type="transmembrane region" description="Helical" evidence="10">
    <location>
        <begin position="1125"/>
        <end position="1144"/>
    </location>
</feature>
<dbReference type="GO" id="GO:0005524">
    <property type="term" value="F:ATP binding"/>
    <property type="evidence" value="ECO:0007669"/>
    <property type="project" value="UniProtKB-UniRule"/>
</dbReference>
<gene>
    <name evidence="12" type="ORF">CB5_LOCUS25085</name>
</gene>
<feature type="transmembrane region" description="Helical" evidence="10">
    <location>
        <begin position="1030"/>
        <end position="1055"/>
    </location>
</feature>
<dbReference type="PANTHER" id="PTHR23132">
    <property type="entry name" value="D-ALANINE--D-ALANINE LIGASE"/>
    <property type="match status" value="1"/>
</dbReference>